<keyword evidence="2" id="KW-0812">Transmembrane</keyword>
<dbReference type="Proteomes" id="UP000650224">
    <property type="component" value="Unassembled WGS sequence"/>
</dbReference>
<evidence type="ECO:0000313" key="4">
    <source>
        <dbReference type="Proteomes" id="UP000650224"/>
    </source>
</evidence>
<proteinExistence type="predicted"/>
<evidence type="ECO:0000256" key="2">
    <source>
        <dbReference type="SAM" id="Phobius"/>
    </source>
</evidence>
<feature type="compositionally biased region" description="Polar residues" evidence="1">
    <location>
        <begin position="148"/>
        <end position="163"/>
    </location>
</feature>
<keyword evidence="2" id="KW-1133">Transmembrane helix</keyword>
<evidence type="ECO:0000256" key="1">
    <source>
        <dbReference type="SAM" id="MobiDB-lite"/>
    </source>
</evidence>
<dbReference type="EMBL" id="JACSPR010000002">
    <property type="protein sequence ID" value="MBD8029484.1"/>
    <property type="molecule type" value="Genomic_DNA"/>
</dbReference>
<name>A0A8I0HML9_9CORY</name>
<feature type="compositionally biased region" description="Low complexity" evidence="1">
    <location>
        <begin position="199"/>
        <end position="231"/>
    </location>
</feature>
<sequence>MMVQGYPTTCSPAGGTGYQTLINAGFSVEGTQKFPEFICRINGFPDAGVDKCLTASPASAYWTYWHAPLGATSWTYSDFGAHARSPQPGTVEAWTWGPGLEPGPVPVSRSTTTTETTTRSGSLRDSPMPTVPAFTWTPETPRNDKDTTTAAQSGEPTPEQNPDNPDEVLVFLDAEGNRISKQEYDQLVASAAQAAQARTAPGAVPGGSAQAPGSPGGAVSAATGTGESAETTTEEPDPKSTRVMTAPALEDTTQLLADGQTVMPNYDPTTNAQDTGGLSQAWTIGLALAFIALFGGAAAATWVLRRGEVHG</sequence>
<keyword evidence="4" id="KW-1185">Reference proteome</keyword>
<reference evidence="3 4" key="1">
    <citation type="submission" date="2020-08" db="EMBL/GenBank/DDBJ databases">
        <title>A Genomic Blueprint of the Chicken Gut Microbiome.</title>
        <authorList>
            <person name="Gilroy R."/>
            <person name="Ravi A."/>
            <person name="Getino M."/>
            <person name="Pursley I."/>
            <person name="Horton D.L."/>
            <person name="Alikhan N.-F."/>
            <person name="Baker D."/>
            <person name="Gharbi K."/>
            <person name="Hall N."/>
            <person name="Watson M."/>
            <person name="Adriaenssens E.M."/>
            <person name="Foster-Nyarko E."/>
            <person name="Jarju S."/>
            <person name="Secka A."/>
            <person name="Antonio M."/>
            <person name="Oren A."/>
            <person name="Chaudhuri R."/>
            <person name="La Ragione R.M."/>
            <person name="Hildebrand F."/>
            <person name="Pallen M.J."/>
        </authorList>
    </citation>
    <scope>NUCLEOTIDE SEQUENCE [LARGE SCALE GENOMIC DNA]</scope>
    <source>
        <strain evidence="3 4">Sa1YVA5</strain>
    </source>
</reference>
<feature type="region of interest" description="Disordered" evidence="1">
    <location>
        <begin position="199"/>
        <end position="242"/>
    </location>
</feature>
<keyword evidence="2" id="KW-0472">Membrane</keyword>
<accession>A0A8I0HML9</accession>
<evidence type="ECO:0000313" key="3">
    <source>
        <dbReference type="EMBL" id="MBD8029484.1"/>
    </source>
</evidence>
<comment type="caution">
    <text evidence="3">The sequence shown here is derived from an EMBL/GenBank/DDBJ whole genome shotgun (WGS) entry which is preliminary data.</text>
</comment>
<protein>
    <submittedName>
        <fullName evidence="3">Oxidoreductase</fullName>
    </submittedName>
</protein>
<gene>
    <name evidence="3" type="ORF">H9627_03910</name>
</gene>
<feature type="region of interest" description="Disordered" evidence="1">
    <location>
        <begin position="99"/>
        <end position="166"/>
    </location>
</feature>
<feature type="transmembrane region" description="Helical" evidence="2">
    <location>
        <begin position="281"/>
        <end position="304"/>
    </location>
</feature>
<organism evidence="3 4">
    <name type="scientific">Corynebacterium gallinarum</name>
    <dbReference type="NCBI Taxonomy" id="2762214"/>
    <lineage>
        <taxon>Bacteria</taxon>
        <taxon>Bacillati</taxon>
        <taxon>Actinomycetota</taxon>
        <taxon>Actinomycetes</taxon>
        <taxon>Mycobacteriales</taxon>
        <taxon>Corynebacteriaceae</taxon>
        <taxon>Corynebacterium</taxon>
    </lineage>
</organism>
<dbReference type="AlphaFoldDB" id="A0A8I0HML9"/>